<dbReference type="InterPro" id="IPR036412">
    <property type="entry name" value="HAD-like_sf"/>
</dbReference>
<feature type="domain" description="FCP1 homology" evidence="9">
    <location>
        <begin position="1632"/>
        <end position="1790"/>
    </location>
</feature>
<feature type="region of interest" description="Disordered" evidence="8">
    <location>
        <begin position="957"/>
        <end position="976"/>
    </location>
</feature>
<dbReference type="GO" id="GO:0008420">
    <property type="term" value="F:RNA polymerase II CTD heptapeptide repeat phosphatase activity"/>
    <property type="evidence" value="ECO:0007669"/>
    <property type="project" value="InterPro"/>
</dbReference>
<dbReference type="OrthoDB" id="277011at2759"/>
<keyword evidence="3" id="KW-0904">Protein phosphatase</keyword>
<evidence type="ECO:0000256" key="8">
    <source>
        <dbReference type="SAM" id="MobiDB-lite"/>
    </source>
</evidence>
<dbReference type="InterPro" id="IPR040078">
    <property type="entry name" value="RNA_Pol_CTD_Phosphatase"/>
</dbReference>
<accession>A0A8C9RVH7</accession>
<feature type="active site" description="4-aspartylphosphate intermediate" evidence="6">
    <location>
        <position position="1642"/>
    </location>
</feature>
<evidence type="ECO:0000256" key="6">
    <source>
        <dbReference type="PIRSR" id="PIRSR640078-1"/>
    </source>
</evidence>
<feature type="compositionally biased region" description="Acidic residues" evidence="8">
    <location>
        <begin position="412"/>
        <end position="429"/>
    </location>
</feature>
<evidence type="ECO:0000256" key="2">
    <source>
        <dbReference type="ARBA" id="ARBA00022801"/>
    </source>
</evidence>
<feature type="site" description="Transition state stabilizer" evidence="7">
    <location>
        <position position="1698"/>
    </location>
</feature>
<dbReference type="PANTHER" id="PTHR12210">
    <property type="entry name" value="DULLARD PROTEIN PHOSPHATASE"/>
    <property type="match status" value="1"/>
</dbReference>
<feature type="region of interest" description="Disordered" evidence="8">
    <location>
        <begin position="849"/>
        <end position="874"/>
    </location>
</feature>
<feature type="region of interest" description="Disordered" evidence="8">
    <location>
        <begin position="152"/>
        <end position="274"/>
    </location>
</feature>
<dbReference type="PROSITE" id="PS50969">
    <property type="entry name" value="FCP1"/>
    <property type="match status" value="1"/>
</dbReference>
<dbReference type="InterPro" id="IPR050365">
    <property type="entry name" value="TIM50"/>
</dbReference>
<name>A0A8C9RVH7_SCLFO</name>
<feature type="region of interest" description="Disordered" evidence="8">
    <location>
        <begin position="912"/>
        <end position="950"/>
    </location>
</feature>
<keyword evidence="11" id="KW-1185">Reference proteome</keyword>
<organism evidence="10 11">
    <name type="scientific">Scleropages formosus</name>
    <name type="common">Asian bonytongue</name>
    <name type="synonym">Osteoglossum formosum</name>
    <dbReference type="NCBI Taxonomy" id="113540"/>
    <lineage>
        <taxon>Eukaryota</taxon>
        <taxon>Metazoa</taxon>
        <taxon>Chordata</taxon>
        <taxon>Craniata</taxon>
        <taxon>Vertebrata</taxon>
        <taxon>Euteleostomi</taxon>
        <taxon>Actinopterygii</taxon>
        <taxon>Neopterygii</taxon>
        <taxon>Teleostei</taxon>
        <taxon>Osteoglossocephala</taxon>
        <taxon>Osteoglossomorpha</taxon>
        <taxon>Osteoglossiformes</taxon>
        <taxon>Osteoglossidae</taxon>
        <taxon>Scleropages</taxon>
    </lineage>
</organism>
<feature type="compositionally biased region" description="Acidic residues" evidence="8">
    <location>
        <begin position="321"/>
        <end position="339"/>
    </location>
</feature>
<dbReference type="SMART" id="SM00577">
    <property type="entry name" value="CPDc"/>
    <property type="match status" value="1"/>
</dbReference>
<dbReference type="Proteomes" id="UP000694397">
    <property type="component" value="Chromosome 12"/>
</dbReference>
<sequence length="1805" mass="206091">MSACGLLPLVPQASCELVDSSGETELAECCLSAVCSGPPQNSCNASGDCCKNSKQCQCTETCRSLQQHKHPKDCAQCSEQTELCKDCSEPSEQIEDSEDCAEPCKPTEDSQDYTELSEQIEQFKDYTEHYAEVSKQIKDSEDYAELSKEIDDFEDYLEPSKQIEDSEDYTEPSKQINDFEEYPEPSEQFEDSEDYAEPSEQINDSEDYPEPSEQIEDSEDYTEPSKQIDDFEDYAECSEQIDDSEDYPEPSEQIEDFEDYAEPSKQIDDFEDYAEPSEQIEDIEDYAECSEQIDDYEDCAEPSKQIEDTEGYAEPSKQTDDSEDYLEPSEQIEDSEDYAEPSKQTEDIVDYAEPSEQIEEIEDYAEDFKQTEDSEDYDEPSEQIEDSEDYDERSKQIEGSEDYAEPCKQIELSEEYSAEASEQIEDTDNYAEPCKQIEDSEDCGEPFRRIEDIKDYAEASKQIEDPDNCVACSEKTELSEDYAGPFEQMKDSKDYAEPSEQNDISKDYAEHCDCFENDTVSQQREPSMEYAEHCEWYRGTGLFEQNKLSHCCDKDIEKCKLCDRHRSSEKSNFSHCSIEHCETSEFLALLEPNGSHEMCQTSKKNCATECCANPQRSKNLESCQMPGHSMKSKKSSEPCQTFEQSDPNECCLKDCKVCTYFGRSLQNLSSKYCTKNVEVIAQMIEPELSDSSKHYNENYKLPSHSKTCFEGKNCSSWQTEHYETCEFLKLSGRNLTDKQCTENCKTSEENGSKKSYSSGENKPYASNVEDYDACKYFGISKYMFTEHFGNSEYVSRYNKSSGKYPKPYSTTEKSESSISCKASNHLQLVEGHCERSDHLNELLVKTSEKPNNCKHSKQSQPCENEDTNFEQSSGQSKSCAVSEYIKFPEHHKSYNCQLQEQKQPSEHILQHKNNDEKRYPLEKSNLSGKGDSMKHSHTSKQSGSVGQNYHSGKKDILERRGSSAESVTAEQSHVSELNTELTVNEHCCNHIIEVSAIDYGTCEQDNSFELSEFYIESKDPGDPGDNLAESSTSEHGCPSAPTKHAELPGYNLLSKQNASSVPHCEHCEHSEGYNSSRLHKSTGDSGHFEECTKHCECSESIETSKQGELVELYPEHCEASEHSMTPLFRVRQCELLECSKLLGQNDSYQKADIEVLCVHSSPYEEHGEYQECSQYYDIPEKDQVENCNASEQRNPSEQSVTCSQLHEPSVYSRYMEQSDCHGHLAVHHNDSVFNEKPVDSDRPHKPGELFAVSNHEHCSEYNRPSEECGYSEESKTHENCTEHCEPSEKSKTPENCEEHREFRGQGNLPKHCAEHIESSENYEPDKQGKLPEHHAEHRMPFKNFENYEQVQNCEHDCKQKTLLQLCADEREHSEPSKLELYTEDGEPFEHHKSSEQIKLLEYHAEHNEISEQIKSLEHYDEEGEPSEHGENSEQSKLLEQCAEHSDLSGHNEISQQSISLELCAEECEPSEHSETSLLCKSLKIYSRTALTSKCSQPLEQLKSCEMYTGDYKPQSSKIPQPTKLLEHCTEDSEPSEHNEASAQTELLELCAEDTEPSERSEPSEQMRLQICAEDCDPSEQSGYLNLVYQSRDPEDDELIYENEDPETCDCDFCVVSVEQVPAKPLLHQIKSEDVGKICVVLDLDETLVHSSFKPVNDADFIIPVEIDGTVHQVYVLKRPHVDEFLKRMGEMFECVLFTASLAKYADPVSDELDRWGAFRSRLFRESCVFHRGNYVKDLSRLGRDLNKVIIVDNSPASYVFHPDNAVPVASWFNDMSDTQLLDLIPFFERLSKAEDVYTILKDQTL</sequence>
<gene>
    <name evidence="10" type="primary">LOC108929065</name>
</gene>
<dbReference type="NCBIfam" id="TIGR02251">
    <property type="entry name" value="HIF-SF_euk"/>
    <property type="match status" value="1"/>
</dbReference>
<feature type="compositionally biased region" description="Acidic residues" evidence="8">
    <location>
        <begin position="356"/>
        <end position="365"/>
    </location>
</feature>
<proteinExistence type="predicted"/>
<feature type="compositionally biased region" description="Acidic residues" evidence="8">
    <location>
        <begin position="373"/>
        <end position="391"/>
    </location>
</feature>
<evidence type="ECO:0000256" key="4">
    <source>
        <dbReference type="ARBA" id="ARBA00047761"/>
    </source>
</evidence>
<feature type="region of interest" description="Disordered" evidence="8">
    <location>
        <begin position="301"/>
        <end position="446"/>
    </location>
</feature>
<evidence type="ECO:0000256" key="7">
    <source>
        <dbReference type="PIRSR" id="PIRSR640078-3"/>
    </source>
</evidence>
<dbReference type="Pfam" id="PF03031">
    <property type="entry name" value="NIF"/>
    <property type="match status" value="1"/>
</dbReference>
<feature type="site" description="Transition state stabilizer" evidence="7">
    <location>
        <position position="1736"/>
    </location>
</feature>
<dbReference type="InterPro" id="IPR023214">
    <property type="entry name" value="HAD_sf"/>
</dbReference>
<feature type="region of interest" description="Disordered" evidence="8">
    <location>
        <begin position="1418"/>
        <end position="1452"/>
    </location>
</feature>
<dbReference type="Ensembl" id="ENSSFOT00015023651.2">
    <property type="protein sequence ID" value="ENSSFOP00015023395.2"/>
    <property type="gene ID" value="ENSSFOG00015015040.2"/>
</dbReference>
<feature type="compositionally biased region" description="Basic and acidic residues" evidence="8">
    <location>
        <begin position="912"/>
        <end position="921"/>
    </location>
</feature>
<evidence type="ECO:0000313" key="11">
    <source>
        <dbReference type="Proteomes" id="UP000694397"/>
    </source>
</evidence>
<evidence type="ECO:0000313" key="10">
    <source>
        <dbReference type="Ensembl" id="ENSSFOP00015023395.2"/>
    </source>
</evidence>
<evidence type="ECO:0000256" key="3">
    <source>
        <dbReference type="ARBA" id="ARBA00022912"/>
    </source>
</evidence>
<dbReference type="InterPro" id="IPR011948">
    <property type="entry name" value="Dullard_phosphatase"/>
</dbReference>
<keyword evidence="2" id="KW-0378">Hydrolase</keyword>
<dbReference type="Gene3D" id="3.40.50.1000">
    <property type="entry name" value="HAD superfamily/HAD-like"/>
    <property type="match status" value="1"/>
</dbReference>
<evidence type="ECO:0000256" key="5">
    <source>
        <dbReference type="ARBA" id="ARBA00048336"/>
    </source>
</evidence>
<reference evidence="10" key="3">
    <citation type="submission" date="2025-09" db="UniProtKB">
        <authorList>
            <consortium name="Ensembl"/>
        </authorList>
    </citation>
    <scope>IDENTIFICATION</scope>
</reference>
<evidence type="ECO:0000256" key="1">
    <source>
        <dbReference type="ARBA" id="ARBA00013081"/>
    </source>
</evidence>
<dbReference type="SFLD" id="SFLDG01124">
    <property type="entry name" value="C0.1:_RNA_Pol_CTD_Phosphatase"/>
    <property type="match status" value="1"/>
</dbReference>
<feature type="active site" description="Proton donor" evidence="6">
    <location>
        <position position="1644"/>
    </location>
</feature>
<reference evidence="10 11" key="1">
    <citation type="submission" date="2019-04" db="EMBL/GenBank/DDBJ databases">
        <authorList>
            <consortium name="Wellcome Sanger Institute Data Sharing"/>
        </authorList>
    </citation>
    <scope>NUCLEOTIDE SEQUENCE [LARGE SCALE GENOMIC DNA]</scope>
</reference>
<evidence type="ECO:0000259" key="9">
    <source>
        <dbReference type="PROSITE" id="PS50969"/>
    </source>
</evidence>
<dbReference type="EC" id="3.1.3.16" evidence="1"/>
<dbReference type="SUPFAM" id="SSF56784">
    <property type="entry name" value="HAD-like"/>
    <property type="match status" value="1"/>
</dbReference>
<dbReference type="CDD" id="cd07521">
    <property type="entry name" value="HAD_FCP1-like"/>
    <property type="match status" value="1"/>
</dbReference>
<dbReference type="FunFam" id="3.40.50.1000:FF:000013">
    <property type="entry name" value="Carboxy-terminal domain RNA polymerase II polypeptide A small"/>
    <property type="match status" value="1"/>
</dbReference>
<feature type="compositionally biased region" description="Acidic residues" evidence="8">
    <location>
        <begin position="230"/>
        <end position="261"/>
    </location>
</feature>
<feature type="region of interest" description="Disordered" evidence="8">
    <location>
        <begin position="1015"/>
        <end position="1043"/>
    </location>
</feature>
<feature type="compositionally biased region" description="Polar residues" evidence="8">
    <location>
        <begin position="939"/>
        <end position="950"/>
    </location>
</feature>
<dbReference type="GeneTree" id="ENSGT01040000240451"/>
<protein>
    <recommendedName>
        <fullName evidence="1">protein-serine/threonine phosphatase</fullName>
        <ecNumber evidence="1">3.1.3.16</ecNumber>
    </recommendedName>
</protein>
<dbReference type="SFLD" id="SFLDS00003">
    <property type="entry name" value="Haloacid_Dehalogenase"/>
    <property type="match status" value="1"/>
</dbReference>
<feature type="compositionally biased region" description="Polar residues" evidence="8">
    <location>
        <begin position="963"/>
        <end position="976"/>
    </location>
</feature>
<dbReference type="InterPro" id="IPR004274">
    <property type="entry name" value="FCP1_dom"/>
</dbReference>
<comment type="catalytic activity">
    <reaction evidence="5">
        <text>O-phospho-L-threonyl-[protein] + H2O = L-threonyl-[protein] + phosphate</text>
        <dbReference type="Rhea" id="RHEA:47004"/>
        <dbReference type="Rhea" id="RHEA-COMP:11060"/>
        <dbReference type="Rhea" id="RHEA-COMP:11605"/>
        <dbReference type="ChEBI" id="CHEBI:15377"/>
        <dbReference type="ChEBI" id="CHEBI:30013"/>
        <dbReference type="ChEBI" id="CHEBI:43474"/>
        <dbReference type="ChEBI" id="CHEBI:61977"/>
        <dbReference type="EC" id="3.1.3.16"/>
    </reaction>
</comment>
<reference evidence="10" key="2">
    <citation type="submission" date="2025-08" db="UniProtKB">
        <authorList>
            <consortium name="Ensembl"/>
        </authorList>
    </citation>
    <scope>IDENTIFICATION</scope>
</reference>
<feature type="compositionally biased region" description="Acidic residues" evidence="8">
    <location>
        <begin position="178"/>
        <end position="222"/>
    </location>
</feature>
<comment type="catalytic activity">
    <reaction evidence="4">
        <text>O-phospho-L-seryl-[protein] + H2O = L-seryl-[protein] + phosphate</text>
        <dbReference type="Rhea" id="RHEA:20629"/>
        <dbReference type="Rhea" id="RHEA-COMP:9863"/>
        <dbReference type="Rhea" id="RHEA-COMP:11604"/>
        <dbReference type="ChEBI" id="CHEBI:15377"/>
        <dbReference type="ChEBI" id="CHEBI:29999"/>
        <dbReference type="ChEBI" id="CHEBI:43474"/>
        <dbReference type="ChEBI" id="CHEBI:83421"/>
        <dbReference type="EC" id="3.1.3.16"/>
    </reaction>
</comment>